<feature type="domain" description="Rieske" evidence="6">
    <location>
        <begin position="65"/>
        <end position="159"/>
    </location>
</feature>
<dbReference type="Pfam" id="PF00355">
    <property type="entry name" value="Rieske"/>
    <property type="match status" value="1"/>
</dbReference>
<evidence type="ECO:0000256" key="4">
    <source>
        <dbReference type="ARBA" id="ARBA00023014"/>
    </source>
</evidence>
<dbReference type="InterPro" id="IPR036922">
    <property type="entry name" value="Rieske_2Fe-2S_sf"/>
</dbReference>
<dbReference type="InterPro" id="IPR014067">
    <property type="entry name" value="AioB/IdrB_ssu"/>
</dbReference>
<dbReference type="NCBIfam" id="TIGR02694">
    <property type="entry name" value="arsenite_ox_S"/>
    <property type="match status" value="1"/>
</dbReference>
<dbReference type="EC" id="1.20.98.1" evidence="7"/>
<evidence type="ECO:0000313" key="7">
    <source>
        <dbReference type="EMBL" id="VAX23029.1"/>
    </source>
</evidence>
<evidence type="ECO:0000259" key="6">
    <source>
        <dbReference type="PROSITE" id="PS51296"/>
    </source>
</evidence>
<protein>
    <submittedName>
        <fullName evidence="7">Arsenite oxidase small subunit</fullName>
        <ecNumber evidence="7">1.20.98.1</ecNumber>
    </submittedName>
</protein>
<dbReference type="PROSITE" id="PS51318">
    <property type="entry name" value="TAT"/>
    <property type="match status" value="1"/>
</dbReference>
<dbReference type="InterPro" id="IPR017941">
    <property type="entry name" value="Rieske_2Fe-2S"/>
</dbReference>
<feature type="region of interest" description="Disordered" evidence="5">
    <location>
        <begin position="187"/>
        <end position="245"/>
    </location>
</feature>
<dbReference type="AlphaFoldDB" id="A0A3B1BYJ0"/>
<dbReference type="Gene3D" id="2.102.10.10">
    <property type="entry name" value="Rieske [2Fe-2S] iron-sulphur domain"/>
    <property type="match status" value="1"/>
</dbReference>
<keyword evidence="2" id="KW-0479">Metal-binding</keyword>
<feature type="compositionally biased region" description="Basic and acidic residues" evidence="5">
    <location>
        <begin position="208"/>
        <end position="233"/>
    </location>
</feature>
<accession>A0A3B1BYJ0</accession>
<organism evidence="7">
    <name type="scientific">hydrothermal vent metagenome</name>
    <dbReference type="NCBI Taxonomy" id="652676"/>
    <lineage>
        <taxon>unclassified sequences</taxon>
        <taxon>metagenomes</taxon>
        <taxon>ecological metagenomes</taxon>
    </lineage>
</organism>
<keyword evidence="3" id="KW-0408">Iron</keyword>
<dbReference type="PROSITE" id="PS51296">
    <property type="entry name" value="RIESKE"/>
    <property type="match status" value="1"/>
</dbReference>
<gene>
    <name evidence="7" type="ORF">MNBD_NITROSPINAE02-148</name>
</gene>
<evidence type="ECO:0000256" key="2">
    <source>
        <dbReference type="ARBA" id="ARBA00022723"/>
    </source>
</evidence>
<reference evidence="7" key="1">
    <citation type="submission" date="2018-06" db="EMBL/GenBank/DDBJ databases">
        <authorList>
            <person name="Zhirakovskaya E."/>
        </authorList>
    </citation>
    <scope>NUCLEOTIDE SEQUENCE</scope>
</reference>
<proteinExistence type="predicted"/>
<dbReference type="GO" id="GO:0046872">
    <property type="term" value="F:metal ion binding"/>
    <property type="evidence" value="ECO:0007669"/>
    <property type="project" value="UniProtKB-KW"/>
</dbReference>
<evidence type="ECO:0000256" key="5">
    <source>
        <dbReference type="SAM" id="MobiDB-lite"/>
    </source>
</evidence>
<dbReference type="GO" id="GO:0051537">
    <property type="term" value="F:2 iron, 2 sulfur cluster binding"/>
    <property type="evidence" value="ECO:0007669"/>
    <property type="project" value="UniProtKB-KW"/>
</dbReference>
<name>A0A3B1BYJ0_9ZZZZ</name>
<keyword evidence="7" id="KW-0560">Oxidoreductase</keyword>
<keyword evidence="4" id="KW-0411">Iron-sulfur</keyword>
<sequence length="245" mass="26741">MSDPNKFTGSCANRREFLLAGGVSAALMMANGPVATALTAKVKQYPRKKITSLRRLKTGEPINFYYPDKKAENIMVKLGEPAGGGVGPDNDIVAFSTLCTHMGGEMGLKKYKHKDKAYGPCSFHLSTFDLTKHGMVIAGHATQSLPQIQLEVVKKNVYAVGVLGLIYGRAANLDQKYGEVIEPSYTTTPKELPVNKGRVPKPAPAPTEPEKRKIFDDLRGTADSDENGSDKMFDSSPIKSRRRPR</sequence>
<keyword evidence="1" id="KW-0001">2Fe-2S</keyword>
<evidence type="ECO:0000256" key="3">
    <source>
        <dbReference type="ARBA" id="ARBA00023004"/>
    </source>
</evidence>
<dbReference type="EMBL" id="UOGE01000080">
    <property type="protein sequence ID" value="VAX23029.1"/>
    <property type="molecule type" value="Genomic_DNA"/>
</dbReference>
<dbReference type="SUPFAM" id="SSF50022">
    <property type="entry name" value="ISP domain"/>
    <property type="match status" value="1"/>
</dbReference>
<dbReference type="InterPro" id="IPR006311">
    <property type="entry name" value="TAT_signal"/>
</dbReference>
<evidence type="ECO:0000256" key="1">
    <source>
        <dbReference type="ARBA" id="ARBA00022714"/>
    </source>
</evidence>
<dbReference type="GO" id="GO:0016491">
    <property type="term" value="F:oxidoreductase activity"/>
    <property type="evidence" value="ECO:0007669"/>
    <property type="project" value="UniProtKB-KW"/>
</dbReference>